<dbReference type="VEuPathDB" id="FungiDB:H257_17554"/>
<dbReference type="GO" id="GO:0004322">
    <property type="term" value="F:ferroxidase activity"/>
    <property type="evidence" value="ECO:0007669"/>
    <property type="project" value="TreeGrafter"/>
</dbReference>
<sequence length="328" mass="36459">MQSGHRGLTRSQLKTVALRHATLGGGFSTGHSSVVSMNPSADIALPDLFFRLMCHDCELYKSEVATKTLNPVWATVDLHSDDPSQQHASRYLAEDDMGFDVVVYRLINAALSSHSSFFHPLVGANDHITVDEGIDEEDEEDEYEDTYDLDLNDVIKARRVPRGVTMRSATRAGPCRSYQAVLSKTPHLFFGLPSMTPLQRRCFSSDPSATQGTAVPTISDADFARYSEATLNEILERLDGIEAILPDADITLSQGVLTINLGEDGTWVLNKQGPNKQIWWSSPISGPKRFEFDARQNKWFNTRDKDVELVELLSVEIEELTGIIVITE</sequence>
<keyword evidence="3" id="KW-0408">Iron</keyword>
<evidence type="ECO:0000256" key="2">
    <source>
        <dbReference type="ARBA" id="ARBA00022496"/>
    </source>
</evidence>
<dbReference type="PROSITE" id="PS01344">
    <property type="entry name" value="FRATAXIN_1"/>
    <property type="match status" value="1"/>
</dbReference>
<reference evidence="4 5" key="1">
    <citation type="submission" date="2018-08" db="EMBL/GenBank/DDBJ databases">
        <title>Aphanomyces genome sequencing and annotation.</title>
        <authorList>
            <person name="Minardi D."/>
            <person name="Oidtmann B."/>
            <person name="Van Der Giezen M."/>
            <person name="Studholme D.J."/>
        </authorList>
    </citation>
    <scope>NUCLEOTIDE SEQUENCE [LARGE SCALE GENOMIC DNA]</scope>
    <source>
        <strain evidence="4 5">197901</strain>
    </source>
</reference>
<protein>
    <recommendedName>
        <fullName evidence="6">Ferroxidase</fullName>
    </recommendedName>
</protein>
<gene>
    <name evidence="4" type="ORF">DYB31_005602</name>
</gene>
<dbReference type="SMART" id="SM01219">
    <property type="entry name" value="Frataxin_Cyay"/>
    <property type="match status" value="1"/>
</dbReference>
<proteinExistence type="inferred from homology"/>
<dbReference type="EMBL" id="QUTE01017300">
    <property type="protein sequence ID" value="RHY93683.1"/>
    <property type="molecule type" value="Genomic_DNA"/>
</dbReference>
<dbReference type="Gene3D" id="3.30.920.10">
    <property type="entry name" value="Frataxin/CyaY"/>
    <property type="match status" value="1"/>
</dbReference>
<dbReference type="PANTHER" id="PTHR16821">
    <property type="entry name" value="FRATAXIN"/>
    <property type="match status" value="1"/>
</dbReference>
<dbReference type="SUPFAM" id="SSF55387">
    <property type="entry name" value="Frataxin/Nqo15-like"/>
    <property type="match status" value="1"/>
</dbReference>
<dbReference type="GO" id="GO:0034986">
    <property type="term" value="F:iron chaperone activity"/>
    <property type="evidence" value="ECO:0007669"/>
    <property type="project" value="TreeGrafter"/>
</dbReference>
<dbReference type="GO" id="GO:0005739">
    <property type="term" value="C:mitochondrion"/>
    <property type="evidence" value="ECO:0007669"/>
    <property type="project" value="TreeGrafter"/>
</dbReference>
<comment type="caution">
    <text evidence="4">The sequence shown here is derived from an EMBL/GenBank/DDBJ whole genome shotgun (WGS) entry which is preliminary data.</text>
</comment>
<dbReference type="GO" id="GO:0006826">
    <property type="term" value="P:iron ion transport"/>
    <property type="evidence" value="ECO:0007669"/>
    <property type="project" value="UniProtKB-KW"/>
</dbReference>
<dbReference type="InterPro" id="IPR036524">
    <property type="entry name" value="Frataxin/CyaY_sf"/>
</dbReference>
<dbReference type="GO" id="GO:0051537">
    <property type="term" value="F:2 iron, 2 sulfur cluster binding"/>
    <property type="evidence" value="ECO:0007669"/>
    <property type="project" value="TreeGrafter"/>
</dbReference>
<dbReference type="AlphaFoldDB" id="A0A397ERY5"/>
<dbReference type="GO" id="GO:0006879">
    <property type="term" value="P:intracellular iron ion homeostasis"/>
    <property type="evidence" value="ECO:0007669"/>
    <property type="project" value="TreeGrafter"/>
</dbReference>
<dbReference type="InterPro" id="IPR002908">
    <property type="entry name" value="Frataxin/CyaY"/>
</dbReference>
<comment type="similarity">
    <text evidence="1">Belongs to the frataxin family.</text>
</comment>
<evidence type="ECO:0000313" key="4">
    <source>
        <dbReference type="EMBL" id="RHY93683.1"/>
    </source>
</evidence>
<dbReference type="NCBIfam" id="TIGR03421">
    <property type="entry name" value="FeS_CyaY"/>
    <property type="match status" value="1"/>
</dbReference>
<keyword evidence="2" id="KW-0410">Iron transport</keyword>
<dbReference type="GO" id="GO:0008199">
    <property type="term" value="F:ferric iron binding"/>
    <property type="evidence" value="ECO:0007669"/>
    <property type="project" value="InterPro"/>
</dbReference>
<accession>A0A397ERY5</accession>
<dbReference type="PANTHER" id="PTHR16821:SF2">
    <property type="entry name" value="FRATAXIN, MITOCHONDRIAL"/>
    <property type="match status" value="1"/>
</dbReference>
<dbReference type="Pfam" id="PF01491">
    <property type="entry name" value="Frataxin_Cyay"/>
    <property type="match status" value="1"/>
</dbReference>
<dbReference type="PROSITE" id="PS50810">
    <property type="entry name" value="FRATAXIN_2"/>
    <property type="match status" value="1"/>
</dbReference>
<evidence type="ECO:0000256" key="3">
    <source>
        <dbReference type="ARBA" id="ARBA00023004"/>
    </source>
</evidence>
<dbReference type="InterPro" id="IPR020895">
    <property type="entry name" value="Frataxin_CS"/>
</dbReference>
<keyword evidence="2" id="KW-0406">Ion transport</keyword>
<dbReference type="GO" id="GO:0016226">
    <property type="term" value="P:iron-sulfur cluster assembly"/>
    <property type="evidence" value="ECO:0007669"/>
    <property type="project" value="InterPro"/>
</dbReference>
<dbReference type="GO" id="GO:0008198">
    <property type="term" value="F:ferrous iron binding"/>
    <property type="evidence" value="ECO:0007669"/>
    <property type="project" value="TreeGrafter"/>
</dbReference>
<dbReference type="VEuPathDB" id="FungiDB:H257_12899"/>
<name>A0A397ERY5_APHAT</name>
<organism evidence="4 5">
    <name type="scientific">Aphanomyces astaci</name>
    <name type="common">Crayfish plague agent</name>
    <dbReference type="NCBI Taxonomy" id="112090"/>
    <lineage>
        <taxon>Eukaryota</taxon>
        <taxon>Sar</taxon>
        <taxon>Stramenopiles</taxon>
        <taxon>Oomycota</taxon>
        <taxon>Saprolegniomycetes</taxon>
        <taxon>Saprolegniales</taxon>
        <taxon>Verrucalvaceae</taxon>
        <taxon>Aphanomyces</taxon>
    </lineage>
</organism>
<dbReference type="Proteomes" id="UP000266196">
    <property type="component" value="Unassembled WGS sequence"/>
</dbReference>
<evidence type="ECO:0008006" key="6">
    <source>
        <dbReference type="Google" id="ProtNLM"/>
    </source>
</evidence>
<keyword evidence="2" id="KW-0813">Transport</keyword>
<evidence type="ECO:0000313" key="5">
    <source>
        <dbReference type="Proteomes" id="UP000266196"/>
    </source>
</evidence>
<evidence type="ECO:0000256" key="1">
    <source>
        <dbReference type="ARBA" id="ARBA00008183"/>
    </source>
</evidence>